<evidence type="ECO:0000256" key="1">
    <source>
        <dbReference type="ARBA" id="ARBA00000971"/>
    </source>
</evidence>
<comment type="caution">
    <text evidence="7">The sequence shown here is derived from an EMBL/GenBank/DDBJ whole genome shotgun (WGS) entry which is preliminary data.</text>
</comment>
<dbReference type="Proteomes" id="UP001156682">
    <property type="component" value="Unassembled WGS sequence"/>
</dbReference>
<dbReference type="InterPro" id="IPR050245">
    <property type="entry name" value="PrsA_foldase"/>
</dbReference>
<reference evidence="8" key="1">
    <citation type="journal article" date="2019" name="Int. J. Syst. Evol. Microbiol.">
        <title>The Global Catalogue of Microorganisms (GCM) 10K type strain sequencing project: providing services to taxonomists for standard genome sequencing and annotation.</title>
        <authorList>
            <consortium name="The Broad Institute Genomics Platform"/>
            <consortium name="The Broad Institute Genome Sequencing Center for Infectious Disease"/>
            <person name="Wu L."/>
            <person name="Ma J."/>
        </authorList>
    </citation>
    <scope>NUCLEOTIDE SEQUENCE [LARGE SCALE GENOMIC DNA]</scope>
    <source>
        <strain evidence="8">NBRC 100033</strain>
    </source>
</reference>
<comment type="catalytic activity">
    <reaction evidence="1">
        <text>[protein]-peptidylproline (omega=180) = [protein]-peptidylproline (omega=0)</text>
        <dbReference type="Rhea" id="RHEA:16237"/>
        <dbReference type="Rhea" id="RHEA-COMP:10747"/>
        <dbReference type="Rhea" id="RHEA-COMP:10748"/>
        <dbReference type="ChEBI" id="CHEBI:83833"/>
        <dbReference type="ChEBI" id="CHEBI:83834"/>
        <dbReference type="EC" id="5.2.1.8"/>
    </reaction>
</comment>
<dbReference type="SUPFAM" id="SSF54534">
    <property type="entry name" value="FKBP-like"/>
    <property type="match status" value="1"/>
</dbReference>
<dbReference type="PANTHER" id="PTHR47245">
    <property type="entry name" value="PEPTIDYLPROLYL ISOMERASE"/>
    <property type="match status" value="1"/>
</dbReference>
<dbReference type="RefSeq" id="WP_027850791.1">
    <property type="nucleotide sequence ID" value="NZ_BSOR01000026.1"/>
</dbReference>
<accession>A0ABQ5ZY63</accession>
<keyword evidence="5 7" id="KW-0413">Isomerase</keyword>
<feature type="domain" description="PpiC" evidence="6">
    <location>
        <begin position="113"/>
        <end position="214"/>
    </location>
</feature>
<evidence type="ECO:0000256" key="2">
    <source>
        <dbReference type="ARBA" id="ARBA00007656"/>
    </source>
</evidence>
<dbReference type="Gene3D" id="3.10.50.40">
    <property type="match status" value="1"/>
</dbReference>
<dbReference type="PROSITE" id="PS50198">
    <property type="entry name" value="PPIC_PPIASE_2"/>
    <property type="match status" value="1"/>
</dbReference>
<evidence type="ECO:0000313" key="7">
    <source>
        <dbReference type="EMBL" id="GLR64018.1"/>
    </source>
</evidence>
<sequence length="270" mass="30043">MQSIPITQINNDQASNASFPVVRVGADYIKQEAIAQEMQYHPSTSAEEAWEMAARSLVIEKLLATQAEALAIQGETVEEKTANLLEQELQLPEIREEDCLRYFEQNQGRMVSPKLISLKHILLAAAPDDAIARDQQLQVAKSLIEKLTSNPNSFTELAASYSVCESKNQGGHLGQISRGQTVAEFERQIWNLPIGLHQQPIESRYGYHLVYIDQSEEGQALPYEVAAPKIRQYLQENATRTALRHYLQALASSAPVLGIDMGQSDSPLVQ</sequence>
<evidence type="ECO:0000256" key="5">
    <source>
        <dbReference type="PROSITE-ProRule" id="PRU00278"/>
    </source>
</evidence>
<dbReference type="GO" id="GO:0016853">
    <property type="term" value="F:isomerase activity"/>
    <property type="evidence" value="ECO:0007669"/>
    <property type="project" value="UniProtKB-KW"/>
</dbReference>
<dbReference type="InterPro" id="IPR046357">
    <property type="entry name" value="PPIase_dom_sf"/>
</dbReference>
<evidence type="ECO:0000256" key="3">
    <source>
        <dbReference type="ARBA" id="ARBA00013194"/>
    </source>
</evidence>
<name>A0ABQ5ZY63_9GAMM</name>
<protein>
    <recommendedName>
        <fullName evidence="3">peptidylprolyl isomerase</fullName>
        <ecNumber evidence="3">5.2.1.8</ecNumber>
    </recommendedName>
</protein>
<dbReference type="PANTHER" id="PTHR47245:SF2">
    <property type="entry name" value="PEPTIDYL-PROLYL CIS-TRANS ISOMERASE HP_0175-RELATED"/>
    <property type="match status" value="1"/>
</dbReference>
<dbReference type="EC" id="5.2.1.8" evidence="3"/>
<proteinExistence type="inferred from homology"/>
<keyword evidence="8" id="KW-1185">Reference proteome</keyword>
<gene>
    <name evidence="7" type="ORF">GCM10007878_14560</name>
</gene>
<evidence type="ECO:0000259" key="6">
    <source>
        <dbReference type="PROSITE" id="PS50198"/>
    </source>
</evidence>
<dbReference type="EMBL" id="BSOR01000026">
    <property type="protein sequence ID" value="GLR64018.1"/>
    <property type="molecule type" value="Genomic_DNA"/>
</dbReference>
<evidence type="ECO:0000313" key="8">
    <source>
        <dbReference type="Proteomes" id="UP001156682"/>
    </source>
</evidence>
<dbReference type="InterPro" id="IPR027304">
    <property type="entry name" value="Trigger_fact/SurA_dom_sf"/>
</dbReference>
<evidence type="ECO:0000256" key="4">
    <source>
        <dbReference type="ARBA" id="ARBA00023110"/>
    </source>
</evidence>
<keyword evidence="4 5" id="KW-0697">Rotamase</keyword>
<dbReference type="SUPFAM" id="SSF109998">
    <property type="entry name" value="Triger factor/SurA peptide-binding domain-like"/>
    <property type="match status" value="1"/>
</dbReference>
<comment type="similarity">
    <text evidence="2">Belongs to the PpiC/parvulin rotamase family.</text>
</comment>
<dbReference type="InterPro" id="IPR000297">
    <property type="entry name" value="PPIase_PpiC"/>
</dbReference>
<dbReference type="Pfam" id="PF00639">
    <property type="entry name" value="Rotamase"/>
    <property type="match status" value="1"/>
</dbReference>
<organism evidence="7 8">
    <name type="scientific">Marinospirillum insulare</name>
    <dbReference type="NCBI Taxonomy" id="217169"/>
    <lineage>
        <taxon>Bacteria</taxon>
        <taxon>Pseudomonadati</taxon>
        <taxon>Pseudomonadota</taxon>
        <taxon>Gammaproteobacteria</taxon>
        <taxon>Oceanospirillales</taxon>
        <taxon>Oceanospirillaceae</taxon>
        <taxon>Marinospirillum</taxon>
    </lineage>
</organism>